<dbReference type="AlphaFoldDB" id="A0A2G5UJ92"/>
<evidence type="ECO:0000313" key="2">
    <source>
        <dbReference type="Proteomes" id="UP000230233"/>
    </source>
</evidence>
<evidence type="ECO:0000313" key="1">
    <source>
        <dbReference type="EMBL" id="PIC39286.1"/>
    </source>
</evidence>
<dbReference type="Proteomes" id="UP000230233">
    <property type="component" value="Chromosome III"/>
</dbReference>
<reference evidence="2" key="1">
    <citation type="submission" date="2017-10" db="EMBL/GenBank/DDBJ databases">
        <title>Rapid genome shrinkage in a self-fertile nematode reveals novel sperm competition proteins.</title>
        <authorList>
            <person name="Yin D."/>
            <person name="Schwarz E.M."/>
            <person name="Thomas C.G."/>
            <person name="Felde R.L."/>
            <person name="Korf I.F."/>
            <person name="Cutter A.D."/>
            <person name="Schartner C.M."/>
            <person name="Ralston E.J."/>
            <person name="Meyer B.J."/>
            <person name="Haag E.S."/>
        </authorList>
    </citation>
    <scope>NUCLEOTIDE SEQUENCE [LARGE SCALE GENOMIC DNA]</scope>
    <source>
        <strain evidence="2">JU1422</strain>
    </source>
</reference>
<comment type="caution">
    <text evidence="1">The sequence shown here is derived from an EMBL/GenBank/DDBJ whole genome shotgun (WGS) entry which is preliminary data.</text>
</comment>
<organism evidence="1 2">
    <name type="scientific">Caenorhabditis nigoni</name>
    <dbReference type="NCBI Taxonomy" id="1611254"/>
    <lineage>
        <taxon>Eukaryota</taxon>
        <taxon>Metazoa</taxon>
        <taxon>Ecdysozoa</taxon>
        <taxon>Nematoda</taxon>
        <taxon>Chromadorea</taxon>
        <taxon>Rhabditida</taxon>
        <taxon>Rhabditina</taxon>
        <taxon>Rhabditomorpha</taxon>
        <taxon>Rhabditoidea</taxon>
        <taxon>Rhabditidae</taxon>
        <taxon>Peloderinae</taxon>
        <taxon>Caenorhabditis</taxon>
    </lineage>
</organism>
<dbReference type="EMBL" id="PDUG01000003">
    <property type="protein sequence ID" value="PIC39286.1"/>
    <property type="molecule type" value="Genomic_DNA"/>
</dbReference>
<protein>
    <submittedName>
        <fullName evidence="1">Uncharacterized protein</fullName>
    </submittedName>
</protein>
<proteinExistence type="predicted"/>
<dbReference type="OrthoDB" id="5875139at2759"/>
<keyword evidence="2" id="KW-1185">Reference proteome</keyword>
<sequence>MGFHDKMGFIGNYIVTVCGNLNPTCQFGEVKMVAPVGAFVNDGTAFRYFEISKMAVFNGTTPLPTVDWLEFKTCKLITQYTDNGVFSMDLADAIYIGSTYTVKIEMCEYDLMNIHFFFSTILCRKTATERSFTENPFLFTGISRDAYETLERAVREGPWATLLDCLRDLIHTDDRQMVAQAELSRQTQGGKNVDIFFRFYKEICWKAYPGADASAIRDAILKSTFINGLQEEIRHHVQRGMPRDAEQALQIPKREESLRNISTTDSLS</sequence>
<dbReference type="STRING" id="1611254.A0A2G5UJ92"/>
<gene>
    <name evidence="1" type="primary">Cnig_chr_III.g11022</name>
    <name evidence="1" type="ORF">B9Z55_011022</name>
</gene>
<accession>A0A2G5UJ92</accession>
<name>A0A2G5UJ92_9PELO</name>